<evidence type="ECO:0000313" key="1">
    <source>
        <dbReference type="EMBL" id="KAI6085567.1"/>
    </source>
</evidence>
<proteinExistence type="predicted"/>
<name>A0ACC0CYP8_9PEZI</name>
<organism evidence="1 2">
    <name type="scientific">Hypoxylon rubiginosum</name>
    <dbReference type="NCBI Taxonomy" id="110542"/>
    <lineage>
        <taxon>Eukaryota</taxon>
        <taxon>Fungi</taxon>
        <taxon>Dikarya</taxon>
        <taxon>Ascomycota</taxon>
        <taxon>Pezizomycotina</taxon>
        <taxon>Sordariomycetes</taxon>
        <taxon>Xylariomycetidae</taxon>
        <taxon>Xylariales</taxon>
        <taxon>Hypoxylaceae</taxon>
        <taxon>Hypoxylon</taxon>
    </lineage>
</organism>
<reference evidence="1 2" key="1">
    <citation type="journal article" date="2022" name="New Phytol.">
        <title>Ecological generalism drives hyperdiversity of secondary metabolite gene clusters in xylarialean endophytes.</title>
        <authorList>
            <person name="Franco M.E.E."/>
            <person name="Wisecaver J.H."/>
            <person name="Arnold A.E."/>
            <person name="Ju Y.M."/>
            <person name="Slot J.C."/>
            <person name="Ahrendt S."/>
            <person name="Moore L.P."/>
            <person name="Eastman K.E."/>
            <person name="Scott K."/>
            <person name="Konkel Z."/>
            <person name="Mondo S.J."/>
            <person name="Kuo A."/>
            <person name="Hayes R.D."/>
            <person name="Haridas S."/>
            <person name="Andreopoulos B."/>
            <person name="Riley R."/>
            <person name="LaButti K."/>
            <person name="Pangilinan J."/>
            <person name="Lipzen A."/>
            <person name="Amirebrahimi M."/>
            <person name="Yan J."/>
            <person name="Adam C."/>
            <person name="Keymanesh K."/>
            <person name="Ng V."/>
            <person name="Louie K."/>
            <person name="Northen T."/>
            <person name="Drula E."/>
            <person name="Henrissat B."/>
            <person name="Hsieh H.M."/>
            <person name="Youens-Clark K."/>
            <person name="Lutzoni F."/>
            <person name="Miadlikowska J."/>
            <person name="Eastwood D.C."/>
            <person name="Hamelin R.C."/>
            <person name="Grigoriev I.V."/>
            <person name="U'Ren J.M."/>
        </authorList>
    </citation>
    <scope>NUCLEOTIDE SEQUENCE [LARGE SCALE GENOMIC DNA]</scope>
    <source>
        <strain evidence="1 2">ER1909</strain>
    </source>
</reference>
<accession>A0ACC0CYP8</accession>
<dbReference type="Proteomes" id="UP001497680">
    <property type="component" value="Unassembled WGS sequence"/>
</dbReference>
<dbReference type="EMBL" id="MU394324">
    <property type="protein sequence ID" value="KAI6085567.1"/>
    <property type="molecule type" value="Genomic_DNA"/>
</dbReference>
<gene>
    <name evidence="1" type="ORF">F4821DRAFT_149188</name>
</gene>
<protein>
    <submittedName>
        <fullName evidence="1">FAD/NAD(P)-binding domain-containing protein</fullName>
    </submittedName>
</protein>
<comment type="caution">
    <text evidence="1">The sequence shown here is derived from an EMBL/GenBank/DDBJ whole genome shotgun (WGS) entry which is preliminary data.</text>
</comment>
<sequence length="486" mass="53575">MPGIIEDSPLEIAIVGGGIIGLSLAAGLIKQNVKVKVYEQAKGFREIGAGMAFTANAIRCMGLMNPDIVSALRSGGSVATSMDEDDPNDYLRWIDGYNKRRKDDPSHQTMLFKIDAGYKGFEGTRRDMFLEALVKVIPQEIVELKKRLDTIEEKADGRVQLKFTDGTVAEADAVIGCDGIKSRVRELMFGSDNPASFPHYTHKVAYRALVPMDKAVAALGDYKAHNQHNHVGPNAHLIHYPVANQTMINATAFVSDPNEWPDDKVTVVPGLRSDLEDVFADWNPCLTALIRHFPEKLEKWAVFDTWDFPAPNYNRGAVVLAGDAAHASSPHHGAGACCGIEDALCLVTLVKQVNATLAVQTTTATTTTKTMKKEALAAAFEVFDNVRRTRSQWLVNSSRRVCDLYHQPEWGHPQKWIKAETCFEEIRDRSLKIWHFDYDGMIKDTVDRYAEKMRPKKAALVNGVENGVAGKGKASVVTIPVAIAAN</sequence>
<keyword evidence="2" id="KW-1185">Reference proteome</keyword>
<evidence type="ECO:0000313" key="2">
    <source>
        <dbReference type="Proteomes" id="UP001497680"/>
    </source>
</evidence>